<keyword evidence="3 7" id="KW-0812">Transmembrane</keyword>
<keyword evidence="6" id="KW-0012">Acyltransferase</keyword>
<reference evidence="8 9" key="1">
    <citation type="journal article" date="2019" name="PLoS Negl. Trop. Dis.">
        <title>Whole genome sequencing of Entamoeba nuttalli reveals mammalian host-related molecular signatures and a novel octapeptide-repeat surface protein.</title>
        <authorList>
            <person name="Tanaka M."/>
            <person name="Makiuchi T."/>
            <person name="Komiyama T."/>
            <person name="Shiina T."/>
            <person name="Osaki K."/>
            <person name="Tachibana H."/>
        </authorList>
    </citation>
    <scope>NUCLEOTIDE SEQUENCE [LARGE SCALE GENOMIC DNA]</scope>
    <source>
        <strain evidence="8 9">P19-061405</strain>
    </source>
</reference>
<keyword evidence="2" id="KW-0808">Transferase</keyword>
<dbReference type="PANTHER" id="PTHR13906:SF4">
    <property type="entry name" value="LYSOPHOSPHOLIPID ACYLTRANSFERASE 6"/>
    <property type="match status" value="1"/>
</dbReference>
<keyword evidence="5 7" id="KW-0472">Membrane</keyword>
<dbReference type="Proteomes" id="UP001628156">
    <property type="component" value="Unassembled WGS sequence"/>
</dbReference>
<feature type="transmembrane region" description="Helical" evidence="7">
    <location>
        <begin position="254"/>
        <end position="281"/>
    </location>
</feature>
<feature type="transmembrane region" description="Helical" evidence="7">
    <location>
        <begin position="122"/>
        <end position="145"/>
    </location>
</feature>
<protein>
    <recommendedName>
        <fullName evidence="10">Membrane-bound O-acyltransferase (MBOAT ) family protein</fullName>
    </recommendedName>
</protein>
<sequence>MSMKLKHIIIKQKKNNIYYFCYLNTSPDINKLNNHLIMYSIIESFSEKVHVPSDQMRFFLSFFIELPLCYILRYLPSNPRLKHFVYSIVGVIMLLFVFGINSMIIIIPGLITYYVMKWKKSLHAAFFIFSLNLMFLTLLQIHKYINHYLQWYLDITTLQMIVVIKLGNFAFNVAKGSNTNVIKQTYYNKMNNIPNDQFPSLLEFIGYFYFFPSIFSGPCIEYQTYKKFVTLELFESYPNNHLKNKIPPIDWKQFFIVFSQGIILLLLTSIVIIIPLKVYFYEIVINNANDYSFIQKMGMVMIFIYSIVFRYFATWKMAECMGILFGFGYSGVKENKPTWYGFKNVKLNDFFFSNSAKLVIDSWNIYIQTFMKNHIYESLELFGGILNEYKQSLTNLISAFWHGIYPGYYLSFGMLALHHDVSCGFHSRVEPIIIKKYGKDSLIYYSYLVLTFIYARISISYSFIPFVIYTFSDSWKFFINTYFCVDIIGLILLIILYIWFPKQQKRDRID</sequence>
<gene>
    <name evidence="8" type="ORF">ENUP19_0047G0092</name>
</gene>
<evidence type="ECO:0000256" key="3">
    <source>
        <dbReference type="ARBA" id="ARBA00022692"/>
    </source>
</evidence>
<dbReference type="Pfam" id="PF03062">
    <property type="entry name" value="MBOAT"/>
    <property type="match status" value="1"/>
</dbReference>
<proteinExistence type="predicted"/>
<comment type="subcellular location">
    <subcellularLocation>
        <location evidence="1">Membrane</location>
        <topology evidence="1">Multi-pass membrane protein</topology>
    </subcellularLocation>
</comment>
<organism evidence="8 9">
    <name type="scientific">Entamoeba nuttalli</name>
    <dbReference type="NCBI Taxonomy" id="412467"/>
    <lineage>
        <taxon>Eukaryota</taxon>
        <taxon>Amoebozoa</taxon>
        <taxon>Evosea</taxon>
        <taxon>Archamoebae</taxon>
        <taxon>Mastigamoebida</taxon>
        <taxon>Entamoebidae</taxon>
        <taxon>Entamoeba</taxon>
    </lineage>
</organism>
<evidence type="ECO:0000256" key="1">
    <source>
        <dbReference type="ARBA" id="ARBA00004141"/>
    </source>
</evidence>
<evidence type="ECO:0000313" key="9">
    <source>
        <dbReference type="Proteomes" id="UP001628156"/>
    </source>
</evidence>
<feature type="transmembrane region" description="Helical" evidence="7">
    <location>
        <begin position="88"/>
        <end position="115"/>
    </location>
</feature>
<comment type="caution">
    <text evidence="8">The sequence shown here is derived from an EMBL/GenBank/DDBJ whole genome shotgun (WGS) entry which is preliminary data.</text>
</comment>
<feature type="transmembrane region" description="Helical" evidence="7">
    <location>
        <begin position="477"/>
        <end position="500"/>
    </location>
</feature>
<feature type="transmembrane region" description="Helical" evidence="7">
    <location>
        <begin position="293"/>
        <end position="313"/>
    </location>
</feature>
<feature type="transmembrane region" description="Helical" evidence="7">
    <location>
        <begin position="58"/>
        <end position="76"/>
    </location>
</feature>
<dbReference type="EMBL" id="BAAFRS010000047">
    <property type="protein sequence ID" value="GAB1220033.1"/>
    <property type="molecule type" value="Genomic_DNA"/>
</dbReference>
<evidence type="ECO:0000256" key="6">
    <source>
        <dbReference type="ARBA" id="ARBA00023315"/>
    </source>
</evidence>
<dbReference type="InterPro" id="IPR049941">
    <property type="entry name" value="LPLAT_7/PORCN-like"/>
</dbReference>
<evidence type="ECO:0000256" key="4">
    <source>
        <dbReference type="ARBA" id="ARBA00022989"/>
    </source>
</evidence>
<feature type="transmembrane region" description="Helical" evidence="7">
    <location>
        <begin position="442"/>
        <end position="471"/>
    </location>
</feature>
<keyword evidence="9" id="KW-1185">Reference proteome</keyword>
<feature type="transmembrane region" description="Helical" evidence="7">
    <location>
        <begin position="151"/>
        <end position="174"/>
    </location>
</feature>
<evidence type="ECO:0000313" key="8">
    <source>
        <dbReference type="EMBL" id="GAB1220033.1"/>
    </source>
</evidence>
<evidence type="ECO:0000256" key="2">
    <source>
        <dbReference type="ARBA" id="ARBA00022679"/>
    </source>
</evidence>
<name>A0ABQ0DB06_9EUKA</name>
<dbReference type="InterPro" id="IPR004299">
    <property type="entry name" value="MBOAT_fam"/>
</dbReference>
<evidence type="ECO:0000256" key="7">
    <source>
        <dbReference type="SAM" id="Phobius"/>
    </source>
</evidence>
<evidence type="ECO:0008006" key="10">
    <source>
        <dbReference type="Google" id="ProtNLM"/>
    </source>
</evidence>
<keyword evidence="4 7" id="KW-1133">Transmembrane helix</keyword>
<evidence type="ECO:0000256" key="5">
    <source>
        <dbReference type="ARBA" id="ARBA00023136"/>
    </source>
</evidence>
<dbReference type="PANTHER" id="PTHR13906">
    <property type="entry name" value="PORCUPINE"/>
    <property type="match status" value="1"/>
</dbReference>
<accession>A0ABQ0DB06</accession>